<reference evidence="6" key="1">
    <citation type="submission" date="2015-11" db="EMBL/GenBank/DDBJ databases">
        <title>De novo transcriptome assembly of four potential Pierce s Disease insect vectors from Arizona vineyards.</title>
        <authorList>
            <person name="Tassone E.E."/>
        </authorList>
    </citation>
    <scope>NUCLEOTIDE SEQUENCE</scope>
</reference>
<dbReference type="InterPro" id="IPR012674">
    <property type="entry name" value="Calycin"/>
</dbReference>
<dbReference type="PANTHER" id="PTHR10612">
    <property type="entry name" value="APOLIPOPROTEIN D"/>
    <property type="match status" value="1"/>
</dbReference>
<evidence type="ECO:0000259" key="5">
    <source>
        <dbReference type="Pfam" id="PF00061"/>
    </source>
</evidence>
<accession>A0A1B6F5K7</accession>
<dbReference type="SUPFAM" id="SSF50814">
    <property type="entry name" value="Lipocalins"/>
    <property type="match status" value="1"/>
</dbReference>
<keyword evidence="3" id="KW-0732">Signal</keyword>
<dbReference type="EMBL" id="GECZ01020790">
    <property type="protein sequence ID" value="JAS48979.1"/>
    <property type="molecule type" value="Transcribed_RNA"/>
</dbReference>
<comment type="similarity">
    <text evidence="1 3 4">Belongs to the calycin superfamily. Lipocalin family.</text>
</comment>
<dbReference type="AlphaFoldDB" id="A0A1B6F5K7"/>
<gene>
    <name evidence="6" type="ORF">g.29320</name>
    <name evidence="7" type="ORF">g.29321</name>
    <name evidence="8" type="ORF">g.29323</name>
</gene>
<dbReference type="PROSITE" id="PS51257">
    <property type="entry name" value="PROKAR_LIPOPROTEIN"/>
    <property type="match status" value="1"/>
</dbReference>
<feature type="domain" description="Lipocalin/cytosolic fatty-acid binding" evidence="5">
    <location>
        <begin position="48"/>
        <end position="187"/>
    </location>
</feature>
<name>A0A1B6F5K7_9HEMI</name>
<evidence type="ECO:0000313" key="6">
    <source>
        <dbReference type="EMBL" id="JAS45546.1"/>
    </source>
</evidence>
<dbReference type="GO" id="GO:0031409">
    <property type="term" value="F:pigment binding"/>
    <property type="evidence" value="ECO:0007669"/>
    <property type="project" value="InterPro"/>
</dbReference>
<evidence type="ECO:0000313" key="8">
    <source>
        <dbReference type="EMBL" id="JAS52240.1"/>
    </source>
</evidence>
<dbReference type="PRINTS" id="PR01273">
    <property type="entry name" value="INVTBRTCOLOR"/>
</dbReference>
<evidence type="ECO:0000256" key="1">
    <source>
        <dbReference type="ARBA" id="ARBA00006889"/>
    </source>
</evidence>
<dbReference type="Pfam" id="PF00061">
    <property type="entry name" value="Lipocalin"/>
    <property type="match status" value="1"/>
</dbReference>
<feature type="signal peptide" evidence="3">
    <location>
        <begin position="1"/>
        <end position="24"/>
    </location>
</feature>
<dbReference type="GO" id="GO:0005737">
    <property type="term" value="C:cytoplasm"/>
    <property type="evidence" value="ECO:0007669"/>
    <property type="project" value="TreeGrafter"/>
</dbReference>
<dbReference type="InterPro" id="IPR000566">
    <property type="entry name" value="Lipocln_cytosolic_FA-bd_dom"/>
</dbReference>
<proteinExistence type="inferred from homology"/>
<dbReference type="PANTHER" id="PTHR10612:SF41">
    <property type="entry name" value="GLIAL LAZARILLO, ISOFORM A"/>
    <property type="match status" value="1"/>
</dbReference>
<evidence type="ECO:0000256" key="3">
    <source>
        <dbReference type="PIRNR" id="PIRNR036893"/>
    </source>
</evidence>
<organism evidence="6">
    <name type="scientific">Cuerna arida</name>
    <dbReference type="NCBI Taxonomy" id="1464854"/>
    <lineage>
        <taxon>Eukaryota</taxon>
        <taxon>Metazoa</taxon>
        <taxon>Ecdysozoa</taxon>
        <taxon>Arthropoda</taxon>
        <taxon>Hexapoda</taxon>
        <taxon>Insecta</taxon>
        <taxon>Pterygota</taxon>
        <taxon>Neoptera</taxon>
        <taxon>Paraneoptera</taxon>
        <taxon>Hemiptera</taxon>
        <taxon>Auchenorrhyncha</taxon>
        <taxon>Membracoidea</taxon>
        <taxon>Cicadellidae</taxon>
        <taxon>Cicadellinae</taxon>
        <taxon>Proconiini</taxon>
        <taxon>Cuerna</taxon>
    </lineage>
</organism>
<keyword evidence="2" id="KW-1015">Disulfide bond</keyword>
<dbReference type="PIRSF" id="PIRSF036893">
    <property type="entry name" value="Lipocalin_ApoD"/>
    <property type="match status" value="1"/>
</dbReference>
<dbReference type="EMBL" id="GECZ01024223">
    <property type="protein sequence ID" value="JAS45546.1"/>
    <property type="molecule type" value="Transcribed_RNA"/>
</dbReference>
<sequence length="202" mass="22757">MSVSVVRFLVTVTVFASCALIVRSQRPGFGTCPDYPSVKNFDIRKFQGEWFEVERSFYILELVTGCTTLNFTVRPDNVFKVAVKTANKWNGNIMIGLLGTATPQRWNRAELVFKIDSNLPPMLVRALPGVGNYKVLGTDYTTFALLYSCSDMGILHADLLWVLAREKELPVTSRVQVYDILSTLNIDPGRLTLTKHNKCPQF</sequence>
<dbReference type="EMBL" id="GECZ01017529">
    <property type="protein sequence ID" value="JAS52240.1"/>
    <property type="molecule type" value="Transcribed_RNA"/>
</dbReference>
<feature type="chain" id="PRO_5013432944" description="Lipocalin/cytosolic fatty-acid binding domain-containing protein" evidence="3">
    <location>
        <begin position="25"/>
        <end position="202"/>
    </location>
</feature>
<dbReference type="InterPro" id="IPR003057">
    <property type="entry name" value="Invtbrt_color"/>
</dbReference>
<dbReference type="InterPro" id="IPR022272">
    <property type="entry name" value="Lipocalin_CS"/>
</dbReference>
<evidence type="ECO:0000313" key="7">
    <source>
        <dbReference type="EMBL" id="JAS48979.1"/>
    </source>
</evidence>
<evidence type="ECO:0000256" key="2">
    <source>
        <dbReference type="ARBA" id="ARBA00023157"/>
    </source>
</evidence>
<dbReference type="PROSITE" id="PS00213">
    <property type="entry name" value="LIPOCALIN"/>
    <property type="match status" value="1"/>
</dbReference>
<dbReference type="Gene3D" id="2.40.128.20">
    <property type="match status" value="1"/>
</dbReference>
<evidence type="ECO:0000256" key="4">
    <source>
        <dbReference type="RuleBase" id="RU003695"/>
    </source>
</evidence>
<protein>
    <recommendedName>
        <fullName evidence="5">Lipocalin/cytosolic fatty-acid binding domain-containing protein</fullName>
    </recommendedName>
</protein>
<dbReference type="GO" id="GO:0000302">
    <property type="term" value="P:response to reactive oxygen species"/>
    <property type="evidence" value="ECO:0007669"/>
    <property type="project" value="TreeGrafter"/>
</dbReference>
<dbReference type="InterPro" id="IPR022271">
    <property type="entry name" value="Lipocalin_ApoD"/>
</dbReference>
<dbReference type="GO" id="GO:0006629">
    <property type="term" value="P:lipid metabolic process"/>
    <property type="evidence" value="ECO:0007669"/>
    <property type="project" value="TreeGrafter"/>
</dbReference>